<evidence type="ECO:0000313" key="1">
    <source>
        <dbReference type="EMBL" id="KAE8285554.1"/>
    </source>
</evidence>
<gene>
    <name evidence="1" type="ORF">D5F01_LYC17012</name>
</gene>
<sequence>MSALMEDIREAVLAVLPSLPEDKVQSLLNKLASIGVESKSDLQFIKEEDLLANITPIQCRRLLNAWQTQVFSTAADVERTKPLPESPRLIVLGDVLTATNWMLSIEGQVTVGPHQNIVAGMAALFSCYYVFNLVYQEEASSTLEFIQRCFIGINPTSGTKMTKWISPRSGKVHEKRNNSVSLHVSALLKRLMDFEWL</sequence>
<evidence type="ECO:0000313" key="2">
    <source>
        <dbReference type="Proteomes" id="UP000424527"/>
    </source>
</evidence>
<dbReference type="Proteomes" id="UP000424527">
    <property type="component" value="Unassembled WGS sequence"/>
</dbReference>
<protein>
    <submittedName>
        <fullName evidence="1">Uncharacterized protein</fullName>
    </submittedName>
</protein>
<accession>A0A6G0I293</accession>
<dbReference type="PANTHER" id="PTHR31025:SF30">
    <property type="entry name" value="SI:DKEY-15H8.17"/>
    <property type="match status" value="1"/>
</dbReference>
<keyword evidence="2" id="KW-1185">Reference proteome</keyword>
<name>A0A6G0I293_LARCR</name>
<dbReference type="PANTHER" id="PTHR31025">
    <property type="entry name" value="SI:CH211-196P9.1-RELATED"/>
    <property type="match status" value="1"/>
</dbReference>
<reference evidence="1 2" key="1">
    <citation type="submission" date="2019-07" db="EMBL/GenBank/DDBJ databases">
        <title>Chromosome genome assembly for large yellow croaker.</title>
        <authorList>
            <person name="Xiao S."/>
        </authorList>
    </citation>
    <scope>NUCLEOTIDE SEQUENCE [LARGE SCALE GENOMIC DNA]</scope>
    <source>
        <strain evidence="1">JMULYC20181020</strain>
        <tissue evidence="1">Muscle</tissue>
    </source>
</reference>
<comment type="caution">
    <text evidence="1">The sequence shown here is derived from an EMBL/GenBank/DDBJ whole genome shotgun (WGS) entry which is preliminary data.</text>
</comment>
<dbReference type="AlphaFoldDB" id="A0A6G0I293"/>
<proteinExistence type="predicted"/>
<dbReference type="EMBL" id="REGW02000016">
    <property type="protein sequence ID" value="KAE8285554.1"/>
    <property type="molecule type" value="Genomic_DNA"/>
</dbReference>
<organism evidence="1 2">
    <name type="scientific">Larimichthys crocea</name>
    <name type="common">Large yellow croaker</name>
    <name type="synonym">Pseudosciaena crocea</name>
    <dbReference type="NCBI Taxonomy" id="215358"/>
    <lineage>
        <taxon>Eukaryota</taxon>
        <taxon>Metazoa</taxon>
        <taxon>Chordata</taxon>
        <taxon>Craniata</taxon>
        <taxon>Vertebrata</taxon>
        <taxon>Euteleostomi</taxon>
        <taxon>Actinopterygii</taxon>
        <taxon>Neopterygii</taxon>
        <taxon>Teleostei</taxon>
        <taxon>Neoteleostei</taxon>
        <taxon>Acanthomorphata</taxon>
        <taxon>Eupercaria</taxon>
        <taxon>Sciaenidae</taxon>
        <taxon>Larimichthys</taxon>
    </lineage>
</organism>